<proteinExistence type="inferred from homology"/>
<evidence type="ECO:0000313" key="6">
    <source>
        <dbReference type="EMBL" id="SFQ03535.1"/>
    </source>
</evidence>
<evidence type="ECO:0000256" key="1">
    <source>
        <dbReference type="ARBA" id="ARBA00022723"/>
    </source>
</evidence>
<dbReference type="InterPro" id="IPR006680">
    <property type="entry name" value="Amidohydro-rel"/>
</dbReference>
<dbReference type="EC" id="3.5.4.31" evidence="4"/>
<reference evidence="6 7" key="1">
    <citation type="submission" date="2016-10" db="EMBL/GenBank/DDBJ databases">
        <authorList>
            <person name="de Groot N.N."/>
        </authorList>
    </citation>
    <scope>NUCLEOTIDE SEQUENCE [LARGE SCALE GENOMIC DNA]</scope>
    <source>
        <strain evidence="6 7">DSM 20678</strain>
    </source>
</reference>
<dbReference type="Proteomes" id="UP000198577">
    <property type="component" value="Unassembled WGS sequence"/>
</dbReference>
<dbReference type="EC" id="3.5.4.28" evidence="4"/>
<dbReference type="InterPro" id="IPR032466">
    <property type="entry name" value="Metal_Hydrolase"/>
</dbReference>
<feature type="binding site" evidence="4">
    <location>
        <position position="153"/>
    </location>
    <ligand>
        <name>substrate</name>
    </ligand>
</feature>
<comment type="catalytic activity">
    <reaction evidence="4">
        <text>S-methyl-5'-thioadenosine + H2O + H(+) = S-methyl-5'-thioinosine + NH4(+)</text>
        <dbReference type="Rhea" id="RHEA:25025"/>
        <dbReference type="ChEBI" id="CHEBI:15377"/>
        <dbReference type="ChEBI" id="CHEBI:15378"/>
        <dbReference type="ChEBI" id="CHEBI:17509"/>
        <dbReference type="ChEBI" id="CHEBI:28938"/>
        <dbReference type="ChEBI" id="CHEBI:48595"/>
        <dbReference type="EC" id="3.5.4.31"/>
    </reaction>
</comment>
<feature type="binding site" evidence="4">
    <location>
        <position position="191"/>
    </location>
    <ligand>
        <name>substrate</name>
    </ligand>
</feature>
<accession>A0A1I5V7Q1</accession>
<organism evidence="6 7">
    <name type="scientific">Caldicoprobacter faecalis</name>
    <dbReference type="NCBI Taxonomy" id="937334"/>
    <lineage>
        <taxon>Bacteria</taxon>
        <taxon>Bacillati</taxon>
        <taxon>Bacillota</taxon>
        <taxon>Clostridia</taxon>
        <taxon>Caldicoprobacterales</taxon>
        <taxon>Caldicoprobacteraceae</taxon>
        <taxon>Caldicoprobacter</taxon>
    </lineage>
</organism>
<dbReference type="InterPro" id="IPR011059">
    <property type="entry name" value="Metal-dep_hydrolase_composite"/>
</dbReference>
<feature type="binding site" evidence="4">
    <location>
        <position position="221"/>
    </location>
    <ligand>
        <name>substrate</name>
    </ligand>
</feature>
<dbReference type="GO" id="GO:0050270">
    <property type="term" value="F:S-adenosylhomocysteine deaminase activity"/>
    <property type="evidence" value="ECO:0007669"/>
    <property type="project" value="UniProtKB-UniRule"/>
</dbReference>
<dbReference type="InterPro" id="IPR050287">
    <property type="entry name" value="MTA/SAH_deaminase"/>
</dbReference>
<dbReference type="Pfam" id="PF01979">
    <property type="entry name" value="Amidohydro_1"/>
    <property type="match status" value="1"/>
</dbReference>
<feature type="binding site" evidence="4">
    <location>
        <position position="218"/>
    </location>
    <ligand>
        <name>Zn(2+)</name>
        <dbReference type="ChEBI" id="CHEBI:29105"/>
    </ligand>
</feature>
<feature type="binding site" evidence="4">
    <location>
        <position position="101"/>
    </location>
    <ligand>
        <name>substrate</name>
    </ligand>
</feature>
<gene>
    <name evidence="4" type="primary">mtaD</name>
    <name evidence="6" type="ORF">SAMN05444406_11031</name>
</gene>
<comment type="catalytic activity">
    <reaction evidence="4">
        <text>S-adenosyl-L-homocysteine + H2O + H(+) = S-inosyl-L-homocysteine + NH4(+)</text>
        <dbReference type="Rhea" id="RHEA:20716"/>
        <dbReference type="ChEBI" id="CHEBI:15377"/>
        <dbReference type="ChEBI" id="CHEBI:15378"/>
        <dbReference type="ChEBI" id="CHEBI:28938"/>
        <dbReference type="ChEBI" id="CHEBI:57856"/>
        <dbReference type="ChEBI" id="CHEBI:57985"/>
        <dbReference type="EC" id="3.5.4.28"/>
    </reaction>
</comment>
<dbReference type="Gene3D" id="3.20.20.140">
    <property type="entry name" value="Metal-dependent hydrolases"/>
    <property type="match status" value="1"/>
</dbReference>
<dbReference type="HAMAP" id="MF_01281">
    <property type="entry name" value="MTA_SAH_deamin"/>
    <property type="match status" value="1"/>
</dbReference>
<feature type="binding site" evidence="4">
    <location>
        <position position="74"/>
    </location>
    <ligand>
        <name>Zn(2+)</name>
        <dbReference type="ChEBI" id="CHEBI:29105"/>
    </ligand>
</feature>
<keyword evidence="1 4" id="KW-0479">Metal-binding</keyword>
<feature type="domain" description="Amidohydrolase-related" evidence="5">
    <location>
        <begin position="64"/>
        <end position="409"/>
    </location>
</feature>
<dbReference type="FunFam" id="3.20.20.140:FF:000014">
    <property type="entry name" value="5-methylthioadenosine/S-adenosylhomocysteine deaminase"/>
    <property type="match status" value="1"/>
</dbReference>
<dbReference type="CDD" id="cd01298">
    <property type="entry name" value="ATZ_TRZ_like"/>
    <property type="match status" value="1"/>
</dbReference>
<dbReference type="EMBL" id="FOXR01000010">
    <property type="protein sequence ID" value="SFQ03535.1"/>
    <property type="molecule type" value="Genomic_DNA"/>
</dbReference>
<dbReference type="AlphaFoldDB" id="A0A1I5V7Q1"/>
<dbReference type="STRING" id="937334.SAMN05444406_11031"/>
<dbReference type="PANTHER" id="PTHR43794">
    <property type="entry name" value="AMINOHYDROLASE SSNA-RELATED"/>
    <property type="match status" value="1"/>
</dbReference>
<feature type="binding site" evidence="4">
    <location>
        <position position="161"/>
    </location>
    <ligand>
        <name>substrate</name>
    </ligand>
</feature>
<keyword evidence="7" id="KW-1185">Reference proteome</keyword>
<evidence type="ECO:0000313" key="7">
    <source>
        <dbReference type="Proteomes" id="UP000198577"/>
    </source>
</evidence>
<evidence type="ECO:0000256" key="2">
    <source>
        <dbReference type="ARBA" id="ARBA00022801"/>
    </source>
</evidence>
<dbReference type="GO" id="GO:0046872">
    <property type="term" value="F:metal ion binding"/>
    <property type="evidence" value="ECO:0007669"/>
    <property type="project" value="UniProtKB-KW"/>
</dbReference>
<evidence type="ECO:0000256" key="4">
    <source>
        <dbReference type="HAMAP-Rule" id="MF_01281"/>
    </source>
</evidence>
<evidence type="ECO:0000256" key="3">
    <source>
        <dbReference type="ARBA" id="ARBA00022833"/>
    </source>
</evidence>
<comment type="function">
    <text evidence="4">Catalyzes the deamination of 5-methylthioadenosine and S-adenosyl-L-homocysteine into 5-methylthioinosine and S-inosyl-L-homocysteine, respectively. Is also able to deaminate adenosine.</text>
</comment>
<dbReference type="InterPro" id="IPR023512">
    <property type="entry name" value="Deaminase_MtaD/DadD"/>
</dbReference>
<protein>
    <recommendedName>
        <fullName evidence="4">5-methylthioadenosine/S-adenosylhomocysteine deaminase</fullName>
        <shortName evidence="4">MTA/SAH deaminase</shortName>
        <ecNumber evidence="4">3.5.4.28</ecNumber>
        <ecNumber evidence="4">3.5.4.31</ecNumber>
    </recommendedName>
</protein>
<name>A0A1I5V7Q1_9FIRM</name>
<feature type="binding site" evidence="4">
    <location>
        <position position="306"/>
    </location>
    <ligand>
        <name>Zn(2+)</name>
        <dbReference type="ChEBI" id="CHEBI:29105"/>
    </ligand>
</feature>
<keyword evidence="2 4" id="KW-0378">Hydrolase</keyword>
<dbReference type="SUPFAM" id="SSF51556">
    <property type="entry name" value="Metallo-dependent hydrolases"/>
    <property type="match status" value="1"/>
</dbReference>
<dbReference type="SUPFAM" id="SSF51338">
    <property type="entry name" value="Composite domain of metallo-dependent hydrolases"/>
    <property type="match status" value="1"/>
</dbReference>
<dbReference type="Gene3D" id="2.30.40.10">
    <property type="entry name" value="Urease, subunit C, domain 1"/>
    <property type="match status" value="1"/>
</dbReference>
<evidence type="ECO:0000259" key="5">
    <source>
        <dbReference type="Pfam" id="PF01979"/>
    </source>
</evidence>
<feature type="binding site" evidence="4">
    <location>
        <position position="306"/>
    </location>
    <ligand>
        <name>substrate</name>
    </ligand>
</feature>
<keyword evidence="3 4" id="KW-0862">Zinc</keyword>
<dbReference type="RefSeq" id="WP_242948273.1">
    <property type="nucleotide sequence ID" value="NZ_FOXR01000010.1"/>
</dbReference>
<dbReference type="PANTHER" id="PTHR43794:SF11">
    <property type="entry name" value="AMIDOHYDROLASE-RELATED DOMAIN-CONTAINING PROTEIN"/>
    <property type="match status" value="1"/>
</dbReference>
<feature type="binding site" evidence="4">
    <location>
        <position position="72"/>
    </location>
    <ligand>
        <name>Zn(2+)</name>
        <dbReference type="ChEBI" id="CHEBI:29105"/>
    </ligand>
</feature>
<dbReference type="GO" id="GO:0090614">
    <property type="term" value="F:5'-methylthioadenosine deaminase activity"/>
    <property type="evidence" value="ECO:0007669"/>
    <property type="project" value="UniProtKB-UniRule"/>
</dbReference>
<comment type="cofactor">
    <cofactor evidence="4">
        <name>Zn(2+)</name>
        <dbReference type="ChEBI" id="CHEBI:29105"/>
    </cofactor>
    <text evidence="4">Binds 1 zinc ion per subunit.</text>
</comment>
<comment type="similarity">
    <text evidence="4">Belongs to the metallo-dependent hydrolases superfamily. MTA/SAH deaminase family.</text>
</comment>
<sequence length="443" mass="49030">MLRRYVMKALIRNVYVITMDDQDNRYPDGCIAVEGDTIAYVGDEERLPAGFVPDEILDGCGMLALPGFVNTHTHSAMSLFRGYANDIPLMDWLAQKIWPLEDRLQPQDAYWLSMLSIAEMAMSGVTAFADMYMFMDQTAKAVEHSGIRAVLARGLQGPDARSEQRLAENRRLWEEWHGRAGGRIRVMVGPHAIYTCDGDYLKRCMDLAGQLGVGLHIHLAETRTEVEEALKKHGKTPVEYLESIGFFNLPVLAAHCVHLTQRDMDILKEHDVQVAHCPVSNLKLGSGIAQVSRLLEKGINVGLGTDSAASNNSLSVMREMTFAALLGKGINEDPTVIPAKQALKMATVCGAKAIGWSHEIGSLEPGKKADIILVRCDAPHYHPAADPVTHLVYSGRDADVDTVIVNGKVLMRKRQLTTIDLERVYHEVERIRHRVMGGTGDAR</sequence>